<protein>
    <submittedName>
        <fullName evidence="2">Pyridoxamine 5'-phosphate oxidase family protein</fullName>
    </submittedName>
</protein>
<accession>A0ABY4GIL2</accession>
<dbReference type="InterPro" id="IPR011576">
    <property type="entry name" value="Pyridox_Oxase_N"/>
</dbReference>
<dbReference type="RefSeq" id="WP_244741630.1">
    <property type="nucleotide sequence ID" value="NZ_CP095071.1"/>
</dbReference>
<proteinExistence type="predicted"/>
<name>A0ABY4GIL2_9BACI</name>
<dbReference type="Pfam" id="PF01243">
    <property type="entry name" value="PNPOx_N"/>
    <property type="match status" value="1"/>
</dbReference>
<evidence type="ECO:0000313" key="3">
    <source>
        <dbReference type="Proteomes" id="UP000831537"/>
    </source>
</evidence>
<keyword evidence="3" id="KW-1185">Reference proteome</keyword>
<dbReference type="SUPFAM" id="SSF50475">
    <property type="entry name" value="FMN-binding split barrel"/>
    <property type="match status" value="1"/>
</dbReference>
<dbReference type="PANTHER" id="PTHR42815">
    <property type="entry name" value="FAD-BINDING, PUTATIVE (AFU_ORTHOLOGUE AFUA_6G07600)-RELATED"/>
    <property type="match status" value="1"/>
</dbReference>
<organism evidence="2 3">
    <name type="scientific">Gracilibacillus salinarum</name>
    <dbReference type="NCBI Taxonomy" id="2932255"/>
    <lineage>
        <taxon>Bacteria</taxon>
        <taxon>Bacillati</taxon>
        <taxon>Bacillota</taxon>
        <taxon>Bacilli</taxon>
        <taxon>Bacillales</taxon>
        <taxon>Bacillaceae</taxon>
        <taxon>Gracilibacillus</taxon>
    </lineage>
</organism>
<sequence>MSKGERTLQTKYGTEKRANAFYKNQMLHFLNQDMIAFIARQTMVFISTSDSDGNCDASFRAGQEGFVYTIDEHTLMYPEYRGNGVLASLGNISENPHIGLMFVDFFEDQIGLHINGRAEIVENEQLSSLLLSTEQLTYMNQREGDKAERWVHIIVDEAYVHCSKHIPKLKKEEKTIHWDTNNNKYKGGDYFHARRTKKTPRTNS</sequence>
<dbReference type="Proteomes" id="UP000831537">
    <property type="component" value="Chromosome"/>
</dbReference>
<reference evidence="2 3" key="1">
    <citation type="submission" date="2022-04" db="EMBL/GenBank/DDBJ databases">
        <title>Gracilibacillus sp. isolated from saltern.</title>
        <authorList>
            <person name="Won M."/>
            <person name="Lee C.-M."/>
            <person name="Woen H.-Y."/>
            <person name="Kwon S.-W."/>
        </authorList>
    </citation>
    <scope>NUCLEOTIDE SEQUENCE [LARGE SCALE GENOMIC DNA]</scope>
    <source>
        <strain evidence="2 3">SSPM10-3</strain>
    </source>
</reference>
<evidence type="ECO:0000259" key="1">
    <source>
        <dbReference type="Pfam" id="PF01243"/>
    </source>
</evidence>
<dbReference type="PANTHER" id="PTHR42815:SF2">
    <property type="entry name" value="FAD-BINDING, PUTATIVE (AFU_ORTHOLOGUE AFUA_6G07600)-RELATED"/>
    <property type="match status" value="1"/>
</dbReference>
<dbReference type="EMBL" id="CP095071">
    <property type="protein sequence ID" value="UOQ84193.1"/>
    <property type="molecule type" value="Genomic_DNA"/>
</dbReference>
<evidence type="ECO:0000313" key="2">
    <source>
        <dbReference type="EMBL" id="UOQ84193.1"/>
    </source>
</evidence>
<dbReference type="Gene3D" id="2.30.110.10">
    <property type="entry name" value="Electron Transport, Fmn-binding Protein, Chain A"/>
    <property type="match status" value="1"/>
</dbReference>
<gene>
    <name evidence="2" type="ORF">MUN87_15970</name>
</gene>
<feature type="domain" description="Pyridoxamine 5'-phosphate oxidase N-terminal" evidence="1">
    <location>
        <begin position="34"/>
        <end position="162"/>
    </location>
</feature>
<dbReference type="InterPro" id="IPR012349">
    <property type="entry name" value="Split_barrel_FMN-bd"/>
</dbReference>